<evidence type="ECO:0000259" key="6">
    <source>
        <dbReference type="SMART" id="SM00922"/>
    </source>
</evidence>
<dbReference type="SUPFAM" id="SSF54826">
    <property type="entry name" value="Enolase N-terminal domain-like"/>
    <property type="match status" value="1"/>
</dbReference>
<dbReference type="Gene3D" id="3.20.20.120">
    <property type="entry name" value="Enolase-like C-terminal domain"/>
    <property type="match status" value="1"/>
</dbReference>
<dbReference type="SFLD" id="SFLDG00180">
    <property type="entry name" value="muconate_cycloisomerase"/>
    <property type="match status" value="1"/>
</dbReference>
<evidence type="ECO:0000256" key="5">
    <source>
        <dbReference type="RuleBase" id="RU366006"/>
    </source>
</evidence>
<dbReference type="InterPro" id="IPR036849">
    <property type="entry name" value="Enolase-like_C_sf"/>
</dbReference>
<accession>A0ABS9BL71</accession>
<comment type="cofactor">
    <cofactor evidence="5">
        <name>Mg(2+)</name>
        <dbReference type="ChEBI" id="CHEBI:18420"/>
    </cofactor>
    <text evidence="5">Binds 1 Mg(2+) ion per subunit.</text>
</comment>
<dbReference type="PANTHER" id="PTHR48073">
    <property type="entry name" value="O-SUCCINYLBENZOATE SYNTHASE-RELATED"/>
    <property type="match status" value="1"/>
</dbReference>
<dbReference type="Pfam" id="PF02746">
    <property type="entry name" value="MR_MLE_N"/>
    <property type="match status" value="1"/>
</dbReference>
<keyword evidence="4 5" id="KW-0413">Isomerase</keyword>
<evidence type="ECO:0000256" key="3">
    <source>
        <dbReference type="ARBA" id="ARBA00022842"/>
    </source>
</evidence>
<comment type="caution">
    <text evidence="7">The sequence shown here is derived from an EMBL/GenBank/DDBJ whole genome shotgun (WGS) entry which is preliminary data.</text>
</comment>
<proteinExistence type="inferred from homology"/>
<dbReference type="SFLD" id="SFLDS00001">
    <property type="entry name" value="Enolase"/>
    <property type="match status" value="1"/>
</dbReference>
<dbReference type="EMBL" id="JAKEVY010000004">
    <property type="protein sequence ID" value="MCF1716442.1"/>
    <property type="molecule type" value="Genomic_DNA"/>
</dbReference>
<sequence>MKIHSYRAWLENIPLSKPYSIAYSTSSDAAIVFLELTLENGIIGLGAASPFEEVVGENPADTLRHLQSGFLDSFVGRDIRHFNQLIDEASVHFNHLPGSLAAVDLALHDAFGKFLGIPVLEFYGQKIKPIPTSVTIGIKDIAGTLADAREYLDMGFQILKIKTGVDVELDLERMIRLREMAGPAIQLRVDANQGYDLPQLKRFLAGAEKAGIELIEQPLPAAADEELLQLAAHHRAILVADESLLDASAAFQLAHTPQRYGVYNIKLMKCGGIRAAKEIALLAQQGGIELFWGCNDETKLSITAALHVALSCPNTRYLDLDGSLELSNDIITGGFRIENGCLIPLNAPGFGCQLT</sequence>
<name>A0ABS9BL71_9BACT</name>
<evidence type="ECO:0000256" key="1">
    <source>
        <dbReference type="ARBA" id="ARBA00008031"/>
    </source>
</evidence>
<keyword evidence="3 5" id="KW-0460">Magnesium</keyword>
<organism evidence="7 8">
    <name type="scientific">Flavihumibacter fluminis</name>
    <dbReference type="NCBI Taxonomy" id="2909236"/>
    <lineage>
        <taxon>Bacteria</taxon>
        <taxon>Pseudomonadati</taxon>
        <taxon>Bacteroidota</taxon>
        <taxon>Chitinophagia</taxon>
        <taxon>Chitinophagales</taxon>
        <taxon>Chitinophagaceae</taxon>
        <taxon>Flavihumibacter</taxon>
    </lineage>
</organism>
<comment type="similarity">
    <text evidence="1 5">Belongs to the mandelate racemase/muconate lactonizing enzyme family.</text>
</comment>
<evidence type="ECO:0000313" key="8">
    <source>
        <dbReference type="Proteomes" id="UP001200145"/>
    </source>
</evidence>
<dbReference type="InterPro" id="IPR034603">
    <property type="entry name" value="Dipeptide_epimerase"/>
</dbReference>
<dbReference type="InterPro" id="IPR029017">
    <property type="entry name" value="Enolase-like_N"/>
</dbReference>
<dbReference type="Gene3D" id="3.30.390.10">
    <property type="entry name" value="Enolase-like, N-terminal domain"/>
    <property type="match status" value="1"/>
</dbReference>
<keyword evidence="2 5" id="KW-0479">Metal-binding</keyword>
<dbReference type="SMART" id="SM00922">
    <property type="entry name" value="MR_MLE"/>
    <property type="match status" value="1"/>
</dbReference>
<evidence type="ECO:0000313" key="7">
    <source>
        <dbReference type="EMBL" id="MCF1716442.1"/>
    </source>
</evidence>
<dbReference type="Pfam" id="PF13378">
    <property type="entry name" value="MR_MLE_C"/>
    <property type="match status" value="1"/>
</dbReference>
<dbReference type="InterPro" id="IPR029065">
    <property type="entry name" value="Enolase_C-like"/>
</dbReference>
<dbReference type="InterPro" id="IPR013342">
    <property type="entry name" value="Mandelate_racemase_C"/>
</dbReference>
<dbReference type="InterPro" id="IPR013341">
    <property type="entry name" value="Mandelate_racemase_N_dom"/>
</dbReference>
<evidence type="ECO:0000256" key="4">
    <source>
        <dbReference type="ARBA" id="ARBA00023235"/>
    </source>
</evidence>
<gene>
    <name evidence="7" type="ORF">L0U88_17510</name>
</gene>
<protein>
    <recommendedName>
        <fullName evidence="5">Dipeptide epimerase</fullName>
        <ecNumber evidence="5">5.1.1.-</ecNumber>
    </recommendedName>
</protein>
<evidence type="ECO:0000256" key="2">
    <source>
        <dbReference type="ARBA" id="ARBA00022723"/>
    </source>
</evidence>
<dbReference type="RefSeq" id="WP_234867646.1">
    <property type="nucleotide sequence ID" value="NZ_JAKEVY010000004.1"/>
</dbReference>
<reference evidence="7 8" key="1">
    <citation type="submission" date="2022-01" db="EMBL/GenBank/DDBJ databases">
        <title>Flavihumibacter sp. nov., isolated from sediment of a river.</title>
        <authorList>
            <person name="Liu H."/>
        </authorList>
    </citation>
    <scope>NUCLEOTIDE SEQUENCE [LARGE SCALE GENOMIC DNA]</scope>
    <source>
        <strain evidence="7 8">RY-1</strain>
    </source>
</reference>
<dbReference type="CDD" id="cd03319">
    <property type="entry name" value="L-Ala-DL-Glu_epimerase"/>
    <property type="match status" value="1"/>
</dbReference>
<keyword evidence="8" id="KW-1185">Reference proteome</keyword>
<feature type="domain" description="Mandelate racemase/muconate lactonizing enzyme C-terminal" evidence="6">
    <location>
        <begin position="141"/>
        <end position="237"/>
    </location>
</feature>
<dbReference type="EC" id="5.1.1.-" evidence="5"/>
<dbReference type="PANTHER" id="PTHR48073:SF2">
    <property type="entry name" value="O-SUCCINYLBENZOATE SYNTHASE"/>
    <property type="match status" value="1"/>
</dbReference>
<dbReference type="SUPFAM" id="SSF51604">
    <property type="entry name" value="Enolase C-terminal domain-like"/>
    <property type="match status" value="1"/>
</dbReference>
<dbReference type="Proteomes" id="UP001200145">
    <property type="component" value="Unassembled WGS sequence"/>
</dbReference>